<evidence type="ECO:0000256" key="4">
    <source>
        <dbReference type="ARBA" id="ARBA00022771"/>
    </source>
</evidence>
<sequence length="232" mass="24510">MAQLPPGFPGFSFPPPTWPYRPSMPPPPYGYKHEPPSGGSSQGRTVAGTFGGLVACLLLGIAVCSICKRRRAAAPAQNVAAADRAQNLTESSSVRVDVGQLHRACAASPTAGLPAFTYSLSVKHNVTGGGDEAATCSVCLGAMQVGEMVRLLPACLHLYHTECIDPWLAAHSTCPSTHTRTLPSLHLLNVAEGCRRAKPMTSTQRCHDVDWFCAAVSPSLNAHLALNQQSIN</sequence>
<evidence type="ECO:0000259" key="7">
    <source>
        <dbReference type="PROSITE" id="PS50089"/>
    </source>
</evidence>
<organism evidence="8">
    <name type="scientific">Aegilops tauschii</name>
    <name type="common">Tausch's goatgrass</name>
    <name type="synonym">Aegilops squarrosa</name>
    <dbReference type="NCBI Taxonomy" id="37682"/>
    <lineage>
        <taxon>Eukaryota</taxon>
        <taxon>Viridiplantae</taxon>
        <taxon>Streptophyta</taxon>
        <taxon>Embryophyta</taxon>
        <taxon>Tracheophyta</taxon>
        <taxon>Spermatophyta</taxon>
        <taxon>Magnoliopsida</taxon>
        <taxon>Liliopsida</taxon>
        <taxon>Poales</taxon>
        <taxon>Poaceae</taxon>
        <taxon>BOP clade</taxon>
        <taxon>Pooideae</taxon>
        <taxon>Triticodae</taxon>
        <taxon>Triticeae</taxon>
        <taxon>Triticinae</taxon>
        <taxon>Aegilops</taxon>
    </lineage>
</organism>
<dbReference type="GO" id="GO:0061630">
    <property type="term" value="F:ubiquitin protein ligase activity"/>
    <property type="evidence" value="ECO:0007669"/>
    <property type="project" value="UniProtKB-EC"/>
</dbReference>
<dbReference type="SMART" id="SM00184">
    <property type="entry name" value="RING"/>
    <property type="match status" value="1"/>
</dbReference>
<dbReference type="Gene3D" id="3.30.40.10">
    <property type="entry name" value="Zinc/RING finger domain, C3HC4 (zinc finger)"/>
    <property type="match status" value="1"/>
</dbReference>
<evidence type="ECO:0000256" key="3">
    <source>
        <dbReference type="ARBA" id="ARBA00022723"/>
    </source>
</evidence>
<comment type="catalytic activity">
    <reaction evidence="1">
        <text>S-ubiquitinyl-[E2 ubiquitin-conjugating enzyme]-L-cysteine + [acceptor protein]-L-lysine = [E2 ubiquitin-conjugating enzyme]-L-cysteine + N(6)-ubiquitinyl-[acceptor protein]-L-lysine.</text>
        <dbReference type="EC" id="2.3.2.27"/>
    </reaction>
</comment>
<accession>M8AXQ8</accession>
<dbReference type="AlphaFoldDB" id="M8AXQ8"/>
<protein>
    <recommendedName>
        <fullName evidence="2">RING-type E3 ubiquitin transferase</fullName>
        <ecNumber evidence="2">2.3.2.27</ecNumber>
    </recommendedName>
</protein>
<dbReference type="Pfam" id="PF13639">
    <property type="entry name" value="zf-RING_2"/>
    <property type="match status" value="1"/>
</dbReference>
<keyword evidence="4" id="KW-0863">Zinc-finger</keyword>
<dbReference type="EnsemblPlants" id="EMT06470">
    <property type="protein sequence ID" value="EMT06470"/>
    <property type="gene ID" value="F775_02956"/>
</dbReference>
<name>M8AXQ8_AEGTA</name>
<dbReference type="PANTHER" id="PTHR14155">
    <property type="entry name" value="RING FINGER DOMAIN-CONTAINING"/>
    <property type="match status" value="1"/>
</dbReference>
<keyword evidence="3" id="KW-0479">Metal-binding</keyword>
<feature type="domain" description="RING-type" evidence="7">
    <location>
        <begin position="136"/>
        <end position="175"/>
    </location>
</feature>
<dbReference type="PANTHER" id="PTHR14155:SF635">
    <property type="entry name" value="RING-TYPE DOMAIN-CONTAINING PROTEIN"/>
    <property type="match status" value="1"/>
</dbReference>
<evidence type="ECO:0000256" key="5">
    <source>
        <dbReference type="ARBA" id="ARBA00022833"/>
    </source>
</evidence>
<evidence type="ECO:0000256" key="2">
    <source>
        <dbReference type="ARBA" id="ARBA00012483"/>
    </source>
</evidence>
<keyword evidence="5" id="KW-0862">Zinc</keyword>
<dbReference type="GO" id="GO:0008270">
    <property type="term" value="F:zinc ion binding"/>
    <property type="evidence" value="ECO:0007669"/>
    <property type="project" value="UniProtKB-KW"/>
</dbReference>
<dbReference type="SUPFAM" id="SSF57850">
    <property type="entry name" value="RING/U-box"/>
    <property type="match status" value="1"/>
</dbReference>
<reference evidence="8" key="1">
    <citation type="submission" date="2015-06" db="UniProtKB">
        <authorList>
            <consortium name="EnsemblPlants"/>
        </authorList>
    </citation>
    <scope>IDENTIFICATION</scope>
</reference>
<dbReference type="CDD" id="cd16454">
    <property type="entry name" value="RING-H2_PA-TM-RING"/>
    <property type="match status" value="1"/>
</dbReference>
<comment type="similarity">
    <text evidence="6">Belongs to the RING-type zinc finger family. ATL subfamily.</text>
</comment>
<dbReference type="InterPro" id="IPR053238">
    <property type="entry name" value="RING-H2_zinc_finger"/>
</dbReference>
<dbReference type="ExpressionAtlas" id="M8AXQ8">
    <property type="expression patterns" value="baseline"/>
</dbReference>
<dbReference type="InterPro" id="IPR001841">
    <property type="entry name" value="Znf_RING"/>
</dbReference>
<dbReference type="InterPro" id="IPR013083">
    <property type="entry name" value="Znf_RING/FYVE/PHD"/>
</dbReference>
<proteinExistence type="inferred from homology"/>
<dbReference type="FunFam" id="3.30.40.10:FF:000984">
    <property type="entry name" value="Putative RING zinc finger domain superfamily protein"/>
    <property type="match status" value="1"/>
</dbReference>
<evidence type="ECO:0000256" key="6">
    <source>
        <dbReference type="ARBA" id="ARBA00024209"/>
    </source>
</evidence>
<evidence type="ECO:0000313" key="8">
    <source>
        <dbReference type="EnsemblPlants" id="EMT06470"/>
    </source>
</evidence>
<dbReference type="EC" id="2.3.2.27" evidence="2"/>
<evidence type="ECO:0000256" key="1">
    <source>
        <dbReference type="ARBA" id="ARBA00000900"/>
    </source>
</evidence>
<dbReference type="PROSITE" id="PS50089">
    <property type="entry name" value="ZF_RING_2"/>
    <property type="match status" value="1"/>
</dbReference>